<accession>A0ABP5J672</accession>
<feature type="transmembrane region" description="Helical" evidence="2">
    <location>
        <begin position="84"/>
        <end position="102"/>
    </location>
</feature>
<dbReference type="EMBL" id="BAAAQA010000004">
    <property type="protein sequence ID" value="GAA2111111.1"/>
    <property type="molecule type" value="Genomic_DNA"/>
</dbReference>
<evidence type="ECO:0000256" key="1">
    <source>
        <dbReference type="SAM" id="MobiDB-lite"/>
    </source>
</evidence>
<dbReference type="Proteomes" id="UP001500166">
    <property type="component" value="Unassembled WGS sequence"/>
</dbReference>
<evidence type="ECO:0000256" key="2">
    <source>
        <dbReference type="SAM" id="Phobius"/>
    </source>
</evidence>
<comment type="caution">
    <text evidence="3">The sequence shown here is derived from an EMBL/GenBank/DDBJ whole genome shotgun (WGS) entry which is preliminary data.</text>
</comment>
<evidence type="ECO:0000313" key="3">
    <source>
        <dbReference type="EMBL" id="GAA2111111.1"/>
    </source>
</evidence>
<organism evidence="3 4">
    <name type="scientific">Kocuria atrinae</name>
    <dbReference type="NCBI Taxonomy" id="592377"/>
    <lineage>
        <taxon>Bacteria</taxon>
        <taxon>Bacillati</taxon>
        <taxon>Actinomycetota</taxon>
        <taxon>Actinomycetes</taxon>
        <taxon>Micrococcales</taxon>
        <taxon>Micrococcaceae</taxon>
        <taxon>Kocuria</taxon>
    </lineage>
</organism>
<reference evidence="4" key="1">
    <citation type="journal article" date="2019" name="Int. J. Syst. Evol. Microbiol.">
        <title>The Global Catalogue of Microorganisms (GCM) 10K type strain sequencing project: providing services to taxonomists for standard genome sequencing and annotation.</title>
        <authorList>
            <consortium name="The Broad Institute Genomics Platform"/>
            <consortium name="The Broad Institute Genome Sequencing Center for Infectious Disease"/>
            <person name="Wu L."/>
            <person name="Ma J."/>
        </authorList>
    </citation>
    <scope>NUCLEOTIDE SEQUENCE [LARGE SCALE GENOMIC DNA]</scope>
    <source>
        <strain evidence="4">JCM 15914</strain>
    </source>
</reference>
<gene>
    <name evidence="3" type="ORF">GCM10009824_06200</name>
</gene>
<feature type="region of interest" description="Disordered" evidence="1">
    <location>
        <begin position="1"/>
        <end position="69"/>
    </location>
</feature>
<dbReference type="RefSeq" id="WP_259913025.1">
    <property type="nucleotide sequence ID" value="NZ_BAAAQA010000004.1"/>
</dbReference>
<proteinExistence type="predicted"/>
<keyword evidence="2" id="KW-0472">Membrane</keyword>
<keyword evidence="2" id="KW-0812">Transmembrane</keyword>
<protein>
    <submittedName>
        <fullName evidence="3">Uncharacterized protein</fullName>
    </submittedName>
</protein>
<feature type="compositionally biased region" description="Basic and acidic residues" evidence="1">
    <location>
        <begin position="59"/>
        <end position="68"/>
    </location>
</feature>
<name>A0ABP5J672_9MICC</name>
<keyword evidence="2" id="KW-1133">Transmembrane helix</keyword>
<keyword evidence="4" id="KW-1185">Reference proteome</keyword>
<feature type="compositionally biased region" description="Polar residues" evidence="1">
    <location>
        <begin position="19"/>
        <end position="31"/>
    </location>
</feature>
<evidence type="ECO:0000313" key="4">
    <source>
        <dbReference type="Proteomes" id="UP001500166"/>
    </source>
</evidence>
<sequence length="103" mass="11089">MATPSRQPDPEPDPVDPANSGNAGDTTSDSPQAPKDSAPTPDMEKSRPQDAATGTAPLIEDRKDDGGNKRQINAARMEVRLRRIALLGLVLVPLLYFIVQSLR</sequence>